<keyword evidence="2" id="KW-1185">Reference proteome</keyword>
<name>A0ABR1C5V4_NECAM</name>
<dbReference type="Proteomes" id="UP001303046">
    <property type="component" value="Unassembled WGS sequence"/>
</dbReference>
<organism evidence="1 2">
    <name type="scientific">Necator americanus</name>
    <name type="common">Human hookworm</name>
    <dbReference type="NCBI Taxonomy" id="51031"/>
    <lineage>
        <taxon>Eukaryota</taxon>
        <taxon>Metazoa</taxon>
        <taxon>Ecdysozoa</taxon>
        <taxon>Nematoda</taxon>
        <taxon>Chromadorea</taxon>
        <taxon>Rhabditida</taxon>
        <taxon>Rhabditina</taxon>
        <taxon>Rhabditomorpha</taxon>
        <taxon>Strongyloidea</taxon>
        <taxon>Ancylostomatidae</taxon>
        <taxon>Bunostominae</taxon>
        <taxon>Necator</taxon>
    </lineage>
</organism>
<reference evidence="1 2" key="1">
    <citation type="submission" date="2023-08" db="EMBL/GenBank/DDBJ databases">
        <title>A Necator americanus chromosomal reference genome.</title>
        <authorList>
            <person name="Ilik V."/>
            <person name="Petrzelkova K.J."/>
            <person name="Pardy F."/>
            <person name="Fuh T."/>
            <person name="Niatou-Singa F.S."/>
            <person name="Gouil Q."/>
            <person name="Baker L."/>
            <person name="Ritchie M.E."/>
            <person name="Jex A.R."/>
            <person name="Gazzola D."/>
            <person name="Li H."/>
            <person name="Toshio Fujiwara R."/>
            <person name="Zhan B."/>
            <person name="Aroian R.V."/>
            <person name="Pafco B."/>
            <person name="Schwarz E.M."/>
        </authorList>
    </citation>
    <scope>NUCLEOTIDE SEQUENCE [LARGE SCALE GENOMIC DNA]</scope>
    <source>
        <strain evidence="1 2">Aroian</strain>
        <tissue evidence="1">Whole animal</tissue>
    </source>
</reference>
<evidence type="ECO:0000313" key="1">
    <source>
        <dbReference type="EMBL" id="KAK6733903.1"/>
    </source>
</evidence>
<evidence type="ECO:0000313" key="2">
    <source>
        <dbReference type="Proteomes" id="UP001303046"/>
    </source>
</evidence>
<sequence>MILKEGDRHGYAGLDDFLMWRTMGNLLLFSVPIPKLSDIEKMPYSQKGYFFDHQIDFLGQAKENGIPKHTYNKPHRLQCGGIFTTFKRTGEEQEVHCPASSATGHAIAPNVAGFEPTLPMVSEKRHISRN</sequence>
<comment type="caution">
    <text evidence="1">The sequence shown here is derived from an EMBL/GenBank/DDBJ whole genome shotgun (WGS) entry which is preliminary data.</text>
</comment>
<proteinExistence type="predicted"/>
<protein>
    <submittedName>
        <fullName evidence="1">Uncharacterized protein</fullName>
    </submittedName>
</protein>
<accession>A0ABR1C5V4</accession>
<gene>
    <name evidence="1" type="primary">Necator_chrII.g5375</name>
    <name evidence="1" type="ORF">RB195_017582</name>
</gene>
<dbReference type="EMBL" id="JAVFWL010000002">
    <property type="protein sequence ID" value="KAK6733903.1"/>
    <property type="molecule type" value="Genomic_DNA"/>
</dbReference>